<evidence type="ECO:0000313" key="3">
    <source>
        <dbReference type="Proteomes" id="UP000529310"/>
    </source>
</evidence>
<dbReference type="RefSeq" id="WP_165139534.1">
    <property type="nucleotide sequence ID" value="NZ_CP049255.1"/>
</dbReference>
<organism evidence="2 3">
    <name type="scientific">Microbacterium endophyticum</name>
    <dbReference type="NCBI Taxonomy" id="1526412"/>
    <lineage>
        <taxon>Bacteria</taxon>
        <taxon>Bacillati</taxon>
        <taxon>Actinomycetota</taxon>
        <taxon>Actinomycetes</taxon>
        <taxon>Micrococcales</taxon>
        <taxon>Microbacteriaceae</taxon>
        <taxon>Microbacterium</taxon>
    </lineage>
</organism>
<keyword evidence="1" id="KW-0472">Membrane</keyword>
<keyword evidence="1" id="KW-0812">Transmembrane</keyword>
<dbReference type="Proteomes" id="UP000529310">
    <property type="component" value="Unassembled WGS sequence"/>
</dbReference>
<gene>
    <name evidence="2" type="ORF">FHX49_001111</name>
</gene>
<reference evidence="2 3" key="1">
    <citation type="submission" date="2020-08" db="EMBL/GenBank/DDBJ databases">
        <title>Sequencing the genomes of 1000 actinobacteria strains.</title>
        <authorList>
            <person name="Klenk H.-P."/>
        </authorList>
    </citation>
    <scope>NUCLEOTIDE SEQUENCE [LARGE SCALE GENOMIC DNA]</scope>
    <source>
        <strain evidence="2 3">DSM 27099</strain>
    </source>
</reference>
<accession>A0A7W4V3C9</accession>
<keyword evidence="3" id="KW-1185">Reference proteome</keyword>
<evidence type="ECO:0000256" key="1">
    <source>
        <dbReference type="SAM" id="Phobius"/>
    </source>
</evidence>
<comment type="caution">
    <text evidence="2">The sequence shown here is derived from an EMBL/GenBank/DDBJ whole genome shotgun (WGS) entry which is preliminary data.</text>
</comment>
<name>A0A7W4V3C9_9MICO</name>
<sequence>MRRIRRIRRRTRRPPRRPGYPWWAYVILVGVALVAIGLSVLVFATNYRIVIEIITII</sequence>
<dbReference type="EMBL" id="JACHWQ010000002">
    <property type="protein sequence ID" value="MBB2975545.1"/>
    <property type="molecule type" value="Genomic_DNA"/>
</dbReference>
<evidence type="ECO:0000313" key="2">
    <source>
        <dbReference type="EMBL" id="MBB2975545.1"/>
    </source>
</evidence>
<dbReference type="AlphaFoldDB" id="A0A7W4V3C9"/>
<proteinExistence type="predicted"/>
<keyword evidence="1" id="KW-1133">Transmembrane helix</keyword>
<feature type="transmembrane region" description="Helical" evidence="1">
    <location>
        <begin position="20"/>
        <end position="44"/>
    </location>
</feature>
<protein>
    <submittedName>
        <fullName evidence="2">Polyferredoxin</fullName>
    </submittedName>
</protein>